<evidence type="ECO:0000313" key="10">
    <source>
        <dbReference type="Proteomes" id="UP000694568"/>
    </source>
</evidence>
<dbReference type="GO" id="GO:0016020">
    <property type="term" value="C:membrane"/>
    <property type="evidence" value="ECO:0007669"/>
    <property type="project" value="UniProtKB-SubCell"/>
</dbReference>
<keyword evidence="6" id="KW-1133">Transmembrane helix</keyword>
<dbReference type="PANTHER" id="PTHR21461">
    <property type="entry name" value="GLYCOSYLTRANSFERASE FAMILY 92 PROTEIN"/>
    <property type="match status" value="1"/>
</dbReference>
<protein>
    <recommendedName>
        <fullName evidence="8">Glycosyltransferase family 92 protein</fullName>
        <ecNumber evidence="8">2.4.1.-</ecNumber>
    </recommendedName>
</protein>
<sequence>MCICCYCRETCNFCGKTLQLSLTFFLMQLLRDKDCLSWQVTGTKTVLVAAYQEHRTEKKEVSEESRTPTQVLLPVVNIHSDHFGFAYGTANIMCPLPSGCETPSHIAVTSAAAFSEGTVGFNPFSLAVHPKATLVCICIHICVLLGVNRVVVYKTSSSPETQRILDYYTNKGFVEVIPWSLSRFLNVSRGWLPEHGPGDIHYLGQIPALSDCVYRYMYQSRYVALHDMDELILPHWSELLPLLENKYGADKCYMFENNVFPITVTLRPPNSQPLPPQGCCLGWHNVSGVNILAHLYHEPIISETHYSNFKIIVNPRAVFIPTVHGLRGSQKGCSWVDRNIARMYHTRLSVQSEFSVAQLKQLLNVHTFHQK</sequence>
<evidence type="ECO:0000256" key="5">
    <source>
        <dbReference type="ARBA" id="ARBA00022692"/>
    </source>
</evidence>
<evidence type="ECO:0000256" key="6">
    <source>
        <dbReference type="ARBA" id="ARBA00022989"/>
    </source>
</evidence>
<evidence type="ECO:0000256" key="2">
    <source>
        <dbReference type="ARBA" id="ARBA00007647"/>
    </source>
</evidence>
<evidence type="ECO:0000313" key="9">
    <source>
        <dbReference type="Ensembl" id="ENSSLUP00000042716.1"/>
    </source>
</evidence>
<dbReference type="GO" id="GO:0005737">
    <property type="term" value="C:cytoplasm"/>
    <property type="evidence" value="ECO:0007669"/>
    <property type="project" value="TreeGrafter"/>
</dbReference>
<name>A0A8D0D6P7_SANLU</name>
<keyword evidence="3 8" id="KW-0328">Glycosyltransferase</keyword>
<reference evidence="9" key="2">
    <citation type="submission" date="2025-09" db="UniProtKB">
        <authorList>
            <consortium name="Ensembl"/>
        </authorList>
    </citation>
    <scope>IDENTIFICATION</scope>
</reference>
<accession>A0A8D0D6P7</accession>
<keyword evidence="4 8" id="KW-0808">Transferase</keyword>
<dbReference type="EC" id="2.4.1.-" evidence="8"/>
<dbReference type="Proteomes" id="UP000694568">
    <property type="component" value="Unplaced"/>
</dbReference>
<proteinExistence type="inferred from homology"/>
<comment type="subcellular location">
    <subcellularLocation>
        <location evidence="1">Membrane</location>
        <topology evidence="1">Single-pass membrane protein</topology>
    </subcellularLocation>
</comment>
<evidence type="ECO:0000256" key="8">
    <source>
        <dbReference type="RuleBase" id="RU366017"/>
    </source>
</evidence>
<evidence type="ECO:0000256" key="7">
    <source>
        <dbReference type="ARBA" id="ARBA00023136"/>
    </source>
</evidence>
<evidence type="ECO:0000256" key="4">
    <source>
        <dbReference type="ARBA" id="ARBA00022679"/>
    </source>
</evidence>
<comment type="similarity">
    <text evidence="2 8">Belongs to the glycosyltransferase 92 family.</text>
</comment>
<dbReference type="Ensembl" id="ENSSLUT00000044082.1">
    <property type="protein sequence ID" value="ENSSLUP00000042716.1"/>
    <property type="gene ID" value="ENSSLUG00000018985.1"/>
</dbReference>
<dbReference type="PANTHER" id="PTHR21461:SF52">
    <property type="entry name" value="GLYCOSYLTRANSFERASE FAMILY 92 PROTEIN"/>
    <property type="match status" value="1"/>
</dbReference>
<dbReference type="InterPro" id="IPR008166">
    <property type="entry name" value="Glyco_transf_92"/>
</dbReference>
<dbReference type="GeneTree" id="ENSGT00530000064359"/>
<keyword evidence="7" id="KW-0472">Membrane</keyword>
<keyword evidence="5" id="KW-0812">Transmembrane</keyword>
<reference evidence="9" key="1">
    <citation type="submission" date="2025-08" db="UniProtKB">
        <authorList>
            <consortium name="Ensembl"/>
        </authorList>
    </citation>
    <scope>IDENTIFICATION</scope>
</reference>
<dbReference type="AlphaFoldDB" id="A0A8D0D6P7"/>
<evidence type="ECO:0000256" key="1">
    <source>
        <dbReference type="ARBA" id="ARBA00004167"/>
    </source>
</evidence>
<keyword evidence="10" id="KW-1185">Reference proteome</keyword>
<dbReference type="Pfam" id="PF01697">
    <property type="entry name" value="Glyco_transf_92"/>
    <property type="match status" value="1"/>
</dbReference>
<dbReference type="GO" id="GO:0016757">
    <property type="term" value="F:glycosyltransferase activity"/>
    <property type="evidence" value="ECO:0007669"/>
    <property type="project" value="UniProtKB-UniRule"/>
</dbReference>
<evidence type="ECO:0000256" key="3">
    <source>
        <dbReference type="ARBA" id="ARBA00022676"/>
    </source>
</evidence>
<organism evidence="9 10">
    <name type="scientific">Sander lucioperca</name>
    <name type="common">Pike-perch</name>
    <name type="synonym">Perca lucioperca</name>
    <dbReference type="NCBI Taxonomy" id="283035"/>
    <lineage>
        <taxon>Eukaryota</taxon>
        <taxon>Metazoa</taxon>
        <taxon>Chordata</taxon>
        <taxon>Craniata</taxon>
        <taxon>Vertebrata</taxon>
        <taxon>Euteleostomi</taxon>
        <taxon>Actinopterygii</taxon>
        <taxon>Neopterygii</taxon>
        <taxon>Teleostei</taxon>
        <taxon>Neoteleostei</taxon>
        <taxon>Acanthomorphata</taxon>
        <taxon>Eupercaria</taxon>
        <taxon>Perciformes</taxon>
        <taxon>Percoidei</taxon>
        <taxon>Percidae</taxon>
        <taxon>Luciopercinae</taxon>
        <taxon>Sander</taxon>
    </lineage>
</organism>